<name>A0A0A9DY75_ARUDO</name>
<evidence type="ECO:0000313" key="1">
    <source>
        <dbReference type="EMBL" id="JAD91643.1"/>
    </source>
</evidence>
<reference evidence="1" key="2">
    <citation type="journal article" date="2015" name="Data Brief">
        <title>Shoot transcriptome of the giant reed, Arundo donax.</title>
        <authorList>
            <person name="Barrero R.A."/>
            <person name="Guerrero F.D."/>
            <person name="Moolhuijzen P."/>
            <person name="Goolsby J.A."/>
            <person name="Tidwell J."/>
            <person name="Bellgard S.E."/>
            <person name="Bellgard M.I."/>
        </authorList>
    </citation>
    <scope>NUCLEOTIDE SEQUENCE</scope>
    <source>
        <tissue evidence="1">Shoot tissue taken approximately 20 cm above the soil surface</tissue>
    </source>
</reference>
<proteinExistence type="predicted"/>
<protein>
    <submittedName>
        <fullName evidence="1">Uncharacterized protein</fullName>
    </submittedName>
</protein>
<dbReference type="EMBL" id="GBRH01206252">
    <property type="protein sequence ID" value="JAD91643.1"/>
    <property type="molecule type" value="Transcribed_RNA"/>
</dbReference>
<organism evidence="1">
    <name type="scientific">Arundo donax</name>
    <name type="common">Giant reed</name>
    <name type="synonym">Donax arundinaceus</name>
    <dbReference type="NCBI Taxonomy" id="35708"/>
    <lineage>
        <taxon>Eukaryota</taxon>
        <taxon>Viridiplantae</taxon>
        <taxon>Streptophyta</taxon>
        <taxon>Embryophyta</taxon>
        <taxon>Tracheophyta</taxon>
        <taxon>Spermatophyta</taxon>
        <taxon>Magnoliopsida</taxon>
        <taxon>Liliopsida</taxon>
        <taxon>Poales</taxon>
        <taxon>Poaceae</taxon>
        <taxon>PACMAD clade</taxon>
        <taxon>Arundinoideae</taxon>
        <taxon>Arundineae</taxon>
        <taxon>Arundo</taxon>
    </lineage>
</organism>
<reference evidence="1" key="1">
    <citation type="submission" date="2014-09" db="EMBL/GenBank/DDBJ databases">
        <authorList>
            <person name="Magalhaes I.L.F."/>
            <person name="Oliveira U."/>
            <person name="Santos F.R."/>
            <person name="Vidigal T.H.D.A."/>
            <person name="Brescovit A.D."/>
            <person name="Santos A.J."/>
        </authorList>
    </citation>
    <scope>NUCLEOTIDE SEQUENCE</scope>
    <source>
        <tissue evidence="1">Shoot tissue taken approximately 20 cm above the soil surface</tissue>
    </source>
</reference>
<dbReference type="AlphaFoldDB" id="A0A0A9DY75"/>
<accession>A0A0A9DY75</accession>
<sequence length="65" mass="7619">MATRVLHYRPHKTLLVPKQHHLQNLLAAHSLFPTFSEEFVQIASQEWPHLLSYEFLDPMAGLLIR</sequence>